<sequence length="147" mass="17216">MQLHLKTPVQQDYMAVFNAFDEQLFRKLSPPYPRLKLLRFDGSAPGDVVEIELQTGIKSFRWTSLITEREITGAEAYFIDQGQELPPPLRYWQHKHLVTKNGSGAIIHDIITYSTGIRLLDLLLYPLMLAQFRMRKPVYQKVFRRTH</sequence>
<reference evidence="2" key="1">
    <citation type="submission" date="2018-08" db="EMBL/GenBank/DDBJ databases">
        <authorList>
            <person name="Liu Z.-W."/>
            <person name="Du Z.-J."/>
        </authorList>
    </citation>
    <scope>NUCLEOTIDE SEQUENCE [LARGE SCALE GENOMIC DNA]</scope>
    <source>
        <strain evidence="2">H4X</strain>
    </source>
</reference>
<gene>
    <name evidence="1" type="ORF">DXT99_15065</name>
</gene>
<protein>
    <recommendedName>
        <fullName evidence="3">Ligand-binding SRPBCC domain-containing protein</fullName>
    </recommendedName>
</protein>
<dbReference type="Gene3D" id="3.30.530.20">
    <property type="match status" value="1"/>
</dbReference>
<evidence type="ECO:0000313" key="1">
    <source>
        <dbReference type="EMBL" id="RDV14437.1"/>
    </source>
</evidence>
<dbReference type="Proteomes" id="UP000256708">
    <property type="component" value="Unassembled WGS sequence"/>
</dbReference>
<proteinExistence type="predicted"/>
<comment type="caution">
    <text evidence="1">The sequence shown here is derived from an EMBL/GenBank/DDBJ whole genome shotgun (WGS) entry which is preliminary data.</text>
</comment>
<keyword evidence="2" id="KW-1185">Reference proteome</keyword>
<dbReference type="EMBL" id="QRGR01000015">
    <property type="protein sequence ID" value="RDV14437.1"/>
    <property type="molecule type" value="Genomic_DNA"/>
</dbReference>
<accession>A0A3D8LAM9</accession>
<dbReference type="SUPFAM" id="SSF55961">
    <property type="entry name" value="Bet v1-like"/>
    <property type="match status" value="1"/>
</dbReference>
<evidence type="ECO:0000313" key="2">
    <source>
        <dbReference type="Proteomes" id="UP000256708"/>
    </source>
</evidence>
<organism evidence="1 2">
    <name type="scientific">Pontibacter diazotrophicus</name>
    <dbReference type="NCBI Taxonomy" id="1400979"/>
    <lineage>
        <taxon>Bacteria</taxon>
        <taxon>Pseudomonadati</taxon>
        <taxon>Bacteroidota</taxon>
        <taxon>Cytophagia</taxon>
        <taxon>Cytophagales</taxon>
        <taxon>Hymenobacteraceae</taxon>
        <taxon>Pontibacter</taxon>
    </lineage>
</organism>
<evidence type="ECO:0008006" key="3">
    <source>
        <dbReference type="Google" id="ProtNLM"/>
    </source>
</evidence>
<name>A0A3D8LAM9_9BACT</name>
<dbReference type="InterPro" id="IPR023393">
    <property type="entry name" value="START-like_dom_sf"/>
</dbReference>
<dbReference type="AlphaFoldDB" id="A0A3D8LAM9"/>
<dbReference type="RefSeq" id="WP_115566393.1">
    <property type="nucleotide sequence ID" value="NZ_QRGR01000015.1"/>
</dbReference>
<dbReference type="OrthoDB" id="838246at2"/>